<evidence type="ECO:0000256" key="5">
    <source>
        <dbReference type="ARBA" id="ARBA00023157"/>
    </source>
</evidence>
<dbReference type="InterPro" id="IPR003598">
    <property type="entry name" value="Ig_sub2"/>
</dbReference>
<dbReference type="PROSITE" id="PS50092">
    <property type="entry name" value="TSP1"/>
    <property type="match status" value="8"/>
</dbReference>
<dbReference type="InterPro" id="IPR000884">
    <property type="entry name" value="TSP1_rpt"/>
</dbReference>
<evidence type="ECO:0008006" key="11">
    <source>
        <dbReference type="Google" id="ProtNLM"/>
    </source>
</evidence>
<comment type="subcellular location">
    <subcellularLocation>
        <location evidence="1">Secreted</location>
    </subcellularLocation>
</comment>
<keyword evidence="5 6" id="KW-1015">Disulfide bond</keyword>
<dbReference type="InterPro" id="IPR013783">
    <property type="entry name" value="Ig-like_fold"/>
</dbReference>
<dbReference type="Proteomes" id="UP001519460">
    <property type="component" value="Unassembled WGS sequence"/>
</dbReference>
<dbReference type="PANTHER" id="PTHR13723">
    <property type="entry name" value="ADAMTS A DISINTEGRIN AND METALLOPROTEASE WITH THROMBOSPONDIN MOTIFS PROTEASE"/>
    <property type="match status" value="1"/>
</dbReference>
<dbReference type="InterPro" id="IPR013098">
    <property type="entry name" value="Ig_I-set"/>
</dbReference>
<dbReference type="Gene3D" id="2.60.40.10">
    <property type="entry name" value="Immunoglobulins"/>
    <property type="match status" value="1"/>
</dbReference>
<keyword evidence="3" id="KW-0732">Signal</keyword>
<dbReference type="SMART" id="SM00408">
    <property type="entry name" value="IGc2"/>
    <property type="match status" value="1"/>
</dbReference>
<dbReference type="InterPro" id="IPR007110">
    <property type="entry name" value="Ig-like_dom"/>
</dbReference>
<evidence type="ECO:0000313" key="9">
    <source>
        <dbReference type="EMBL" id="KAK7473583.1"/>
    </source>
</evidence>
<feature type="disulfide bond" evidence="6">
    <location>
        <begin position="87"/>
        <end position="122"/>
    </location>
</feature>
<evidence type="ECO:0000313" key="10">
    <source>
        <dbReference type="Proteomes" id="UP001519460"/>
    </source>
</evidence>
<feature type="disulfide bond" evidence="6">
    <location>
        <begin position="91"/>
        <end position="127"/>
    </location>
</feature>
<evidence type="ECO:0000259" key="7">
    <source>
        <dbReference type="PROSITE" id="PS50835"/>
    </source>
</evidence>
<dbReference type="Pfam" id="PF08686">
    <property type="entry name" value="PLAC"/>
    <property type="match status" value="1"/>
</dbReference>
<dbReference type="PRINTS" id="PR01857">
    <property type="entry name" value="ADAMTSFAMILY"/>
</dbReference>
<evidence type="ECO:0000256" key="1">
    <source>
        <dbReference type="ARBA" id="ARBA00004613"/>
    </source>
</evidence>
<dbReference type="PROSITE" id="PS50900">
    <property type="entry name" value="PLAC"/>
    <property type="match status" value="1"/>
</dbReference>
<evidence type="ECO:0000256" key="3">
    <source>
        <dbReference type="ARBA" id="ARBA00022729"/>
    </source>
</evidence>
<organism evidence="9 10">
    <name type="scientific">Batillaria attramentaria</name>
    <dbReference type="NCBI Taxonomy" id="370345"/>
    <lineage>
        <taxon>Eukaryota</taxon>
        <taxon>Metazoa</taxon>
        <taxon>Spiralia</taxon>
        <taxon>Lophotrochozoa</taxon>
        <taxon>Mollusca</taxon>
        <taxon>Gastropoda</taxon>
        <taxon>Caenogastropoda</taxon>
        <taxon>Sorbeoconcha</taxon>
        <taxon>Cerithioidea</taxon>
        <taxon>Batillariidae</taxon>
        <taxon>Batillaria</taxon>
    </lineage>
</organism>
<evidence type="ECO:0000256" key="2">
    <source>
        <dbReference type="ARBA" id="ARBA00022525"/>
    </source>
</evidence>
<dbReference type="InterPro" id="IPR045371">
    <property type="entry name" value="ADAMTS_CR_3"/>
</dbReference>
<dbReference type="FunFam" id="2.20.100.10:FF:000005">
    <property type="entry name" value="ADAM metallopeptidase with thrombospondin type 1 motif 9"/>
    <property type="match status" value="1"/>
</dbReference>
<feature type="domain" description="Ig-like" evidence="7">
    <location>
        <begin position="707"/>
        <end position="806"/>
    </location>
</feature>
<keyword evidence="4" id="KW-0677">Repeat</keyword>
<dbReference type="Pfam" id="PF19030">
    <property type="entry name" value="TSP1_ADAMTS"/>
    <property type="match status" value="10"/>
</dbReference>
<dbReference type="InterPro" id="IPR036383">
    <property type="entry name" value="TSP1_rpt_sf"/>
</dbReference>
<dbReference type="InterPro" id="IPR036179">
    <property type="entry name" value="Ig-like_dom_sf"/>
</dbReference>
<dbReference type="PROSITE" id="PS50835">
    <property type="entry name" value="IG_LIKE"/>
    <property type="match status" value="1"/>
</dbReference>
<dbReference type="GO" id="GO:0005576">
    <property type="term" value="C:extracellular region"/>
    <property type="evidence" value="ECO:0007669"/>
    <property type="project" value="UniProtKB-SubCell"/>
</dbReference>
<dbReference type="InterPro" id="IPR013273">
    <property type="entry name" value="ADAMTS/ADAMTS-like"/>
</dbReference>
<dbReference type="InterPro" id="IPR050439">
    <property type="entry name" value="ADAMTS_ADAMTS-like"/>
</dbReference>
<dbReference type="Pfam" id="PF07679">
    <property type="entry name" value="I-set"/>
    <property type="match status" value="1"/>
</dbReference>
<keyword evidence="2" id="KW-0964">Secreted</keyword>
<sequence>MNRSAEWQGVYSLPERIRSGFVLQSVPPRKLRSAVYRNTRNLLWINLDSQLTDTATGGAKGDYSSPHTLVTRAGGDYWGEWSAWSECSRTCDGGATYQERKCVRSYHSRQGCEGDRYRYDTCNTNPCPPGAMDFRSEQCAAYNNATYGGKLYDWLPYTDRKNPCALYCIAKGTRTVVRLAPKVLDGTRCRYSAFDMCISGKCWKVGCDYTLGSDTELDLCGVCGGNNSCLTGTQPHRGRYHWREAGLSQCSASCGVGVQVSVFQCHDTLSGRQVNDKRCLKSDLPSGRNQKCFRRRCPPAWKIFPWQPCTVTCGGGVRSRAVRCMDTLMDGRQQWLHDSFCPTPRPSVTQACNRQICPTWYDGQWSPCSVTCGWGVQVREVVCRHEGDTFCPEDRKPVTRRNCTTNFPCFDPRDPRYLAEHDETAQRQEMTLGELRDGNVDPNLEMGVIVHENDVDNHDMSTPKFVVSSWSGCSVTCGTGVRQRFVRCQVRLVYLRDIVDLADTECQSVKPADTEVCKLDPCYQDHEWRAVGMTPCDRSCLGGTQESLIECVHKINNTAAPEGNCKQAAPIPIQRRSCNDFPCPQRWRIGDFGACSTTCGGGLMSREVTCIQEVSLVTDKVLTLPDFMCQKPVPQRARPCNTQYCPADWATGFWSECSRSCGEGVQLRPVVCQRVSRDGVPIDVDGYHCPPTEKPESERACNEGTCPTIRIKRQTMRFFQLNKMNKVRLVVGAEAAILPGTSVIASCPVRGMSKRQIEWLKNGRPLRQTRRSYISNNGKLRIRRSRPDRDTANYTCIAGPERAGLEIVFSDLYTILQETALREKYLLGFLADSPSENSSAYHRDPFDRQQRPLQVVVGEWSPCSATCDGGIQTRMVSCEIITKDYYETFTERVCRKAGLHVPASSTKCGVQPCVKWTVTEWTPCSVDNCVADGLAVQNRTTRCTAERNASYVSDDHCDVRLKPSVSRMCDIPQCRAIWNTSEWSACSADCGGEGIQMRMLTCIWEQTGLPAGRSCQGLARPVLTRTCRRDDCKTGCKDESNYCSMVKMMKLCRYANFKEQCCKSCRRRRRKS</sequence>
<comment type="caution">
    <text evidence="9">The sequence shown here is derived from an EMBL/GenBank/DDBJ whole genome shotgun (WGS) entry which is preliminary data.</text>
</comment>
<keyword evidence="10" id="KW-1185">Reference proteome</keyword>
<dbReference type="SMART" id="SM00209">
    <property type="entry name" value="TSP1"/>
    <property type="match status" value="11"/>
</dbReference>
<dbReference type="InterPro" id="IPR010909">
    <property type="entry name" value="PLAC"/>
</dbReference>
<protein>
    <recommendedName>
        <fullName evidence="11">ADAMTS-like protein 3</fullName>
    </recommendedName>
</protein>
<dbReference type="AlphaFoldDB" id="A0ABD0JFG4"/>
<dbReference type="Pfam" id="PF19236">
    <property type="entry name" value="ADAMTS_CR_3"/>
    <property type="match status" value="1"/>
</dbReference>
<evidence type="ECO:0000256" key="6">
    <source>
        <dbReference type="PIRSR" id="PIRSR613273-3"/>
    </source>
</evidence>
<dbReference type="PANTHER" id="PTHR13723:SF313">
    <property type="entry name" value="PEPTIDASE M12B DOMAIN-CONTAINING PROTEIN"/>
    <property type="match status" value="1"/>
</dbReference>
<dbReference type="EMBL" id="JACVVK020000464">
    <property type="protein sequence ID" value="KAK7473583.1"/>
    <property type="molecule type" value="Genomic_DNA"/>
</dbReference>
<evidence type="ECO:0000256" key="4">
    <source>
        <dbReference type="ARBA" id="ARBA00022737"/>
    </source>
</evidence>
<evidence type="ECO:0000259" key="8">
    <source>
        <dbReference type="PROSITE" id="PS50900"/>
    </source>
</evidence>
<feature type="domain" description="PLAC" evidence="8">
    <location>
        <begin position="1023"/>
        <end position="1069"/>
    </location>
</feature>
<accession>A0ABD0JFG4</accession>
<gene>
    <name evidence="9" type="ORF">BaRGS_00035186</name>
</gene>
<name>A0ABD0JFG4_9CAEN</name>
<dbReference type="SUPFAM" id="SSF48726">
    <property type="entry name" value="Immunoglobulin"/>
    <property type="match status" value="1"/>
</dbReference>
<dbReference type="Gene3D" id="2.20.100.10">
    <property type="entry name" value="Thrombospondin type-1 (TSP1) repeat"/>
    <property type="match status" value="9"/>
</dbReference>
<dbReference type="Pfam" id="PF00090">
    <property type="entry name" value="TSP_1"/>
    <property type="match status" value="1"/>
</dbReference>
<dbReference type="SUPFAM" id="SSF82895">
    <property type="entry name" value="TSP-1 type 1 repeat"/>
    <property type="match status" value="8"/>
</dbReference>
<proteinExistence type="predicted"/>
<feature type="disulfide bond" evidence="6">
    <location>
        <begin position="102"/>
        <end position="112"/>
    </location>
</feature>
<reference evidence="9 10" key="1">
    <citation type="journal article" date="2023" name="Sci. Data">
        <title>Genome assembly of the Korean intertidal mud-creeper Batillaria attramentaria.</title>
        <authorList>
            <person name="Patra A.K."/>
            <person name="Ho P.T."/>
            <person name="Jun S."/>
            <person name="Lee S.J."/>
            <person name="Kim Y."/>
            <person name="Won Y.J."/>
        </authorList>
    </citation>
    <scope>NUCLEOTIDE SEQUENCE [LARGE SCALE GENOMIC DNA]</scope>
    <source>
        <strain evidence="9">Wonlab-2016</strain>
    </source>
</reference>